<protein>
    <recommendedName>
        <fullName evidence="5">Nitrogenase iron-iron protein delta chain</fullName>
        <ecNumber evidence="4">1.18.6.1</ecNumber>
    </recommendedName>
    <alternativeName>
        <fullName evidence="13">Nitrogenase component I</fullName>
    </alternativeName>
</protein>
<evidence type="ECO:0000313" key="15">
    <source>
        <dbReference type="EMBL" id="ABJ07808.1"/>
    </source>
</evidence>
<dbReference type="eggNOG" id="ENOG5031CI6">
    <property type="taxonomic scope" value="Bacteria"/>
</dbReference>
<keyword evidence="12" id="KW-0535">Nitrogen fixation</keyword>
<dbReference type="GO" id="GO:0005506">
    <property type="term" value="F:iron ion binding"/>
    <property type="evidence" value="ECO:0007669"/>
    <property type="project" value="InterPro"/>
</dbReference>
<keyword evidence="9 15" id="KW-0560">Oxidoreductase</keyword>
<evidence type="ECO:0000256" key="3">
    <source>
        <dbReference type="ARBA" id="ARBA00011515"/>
    </source>
</evidence>
<dbReference type="GO" id="GO:0051536">
    <property type="term" value="F:iron-sulfur cluster binding"/>
    <property type="evidence" value="ECO:0007669"/>
    <property type="project" value="UniProtKB-KW"/>
</dbReference>
<evidence type="ECO:0000256" key="11">
    <source>
        <dbReference type="ARBA" id="ARBA00023014"/>
    </source>
</evidence>
<dbReference type="NCBIfam" id="TIGR02929">
    <property type="entry name" value="anfG_nitrog"/>
    <property type="match status" value="1"/>
</dbReference>
<evidence type="ECO:0000256" key="7">
    <source>
        <dbReference type="ARBA" id="ARBA00022741"/>
    </source>
</evidence>
<name>Q07JS6_RHOP5</name>
<keyword evidence="7" id="KW-0547">Nucleotide-binding</keyword>
<comment type="catalytic activity">
    <reaction evidence="14">
        <text>N2 + 8 reduced [2Fe-2S]-[ferredoxin] + 16 ATP + 16 H2O = H2 + 8 oxidized [2Fe-2S]-[ferredoxin] + 2 NH4(+) + 16 ADP + 16 phosphate + 6 H(+)</text>
        <dbReference type="Rhea" id="RHEA:21448"/>
        <dbReference type="Rhea" id="RHEA-COMP:10000"/>
        <dbReference type="Rhea" id="RHEA-COMP:10001"/>
        <dbReference type="ChEBI" id="CHEBI:15377"/>
        <dbReference type="ChEBI" id="CHEBI:15378"/>
        <dbReference type="ChEBI" id="CHEBI:17997"/>
        <dbReference type="ChEBI" id="CHEBI:18276"/>
        <dbReference type="ChEBI" id="CHEBI:28938"/>
        <dbReference type="ChEBI" id="CHEBI:30616"/>
        <dbReference type="ChEBI" id="CHEBI:33737"/>
        <dbReference type="ChEBI" id="CHEBI:33738"/>
        <dbReference type="ChEBI" id="CHEBI:43474"/>
        <dbReference type="ChEBI" id="CHEBI:456216"/>
        <dbReference type="EC" id="1.18.6.1"/>
    </reaction>
</comment>
<evidence type="ECO:0000256" key="13">
    <source>
        <dbReference type="ARBA" id="ARBA00030899"/>
    </source>
</evidence>
<dbReference type="STRING" id="316055.RPE_3882"/>
<sequence>MAKKESKKDVARANYPKRYTHDPLADVDAATRAKVSEMENYIMKNCLWQFNSRGWDRRKQNEGILGKTAQLLVGDELENPTPLDKCYWVDAVLLARNLTERCGWLADMGKDEIQALIAKLHARIDWLTIDGSLNEELTVQNY</sequence>
<comment type="function">
    <text evidence="2">The key enzymatic reactions in nitrogen fixation are catalyzed by the nitrogenase complex, which has 2 components: the iron protein (component 2) and a component 1 which is either a molybdenum-iron protein, a vanadium-iron, or an iron-iron protein.</text>
</comment>
<comment type="cofactor">
    <cofactor evidence="1">
        <name>iron-sulfur cluster</name>
        <dbReference type="ChEBI" id="CHEBI:30408"/>
    </cofactor>
</comment>
<organism evidence="15">
    <name type="scientific">Rhodopseudomonas palustris (strain BisA53)</name>
    <dbReference type="NCBI Taxonomy" id="316055"/>
    <lineage>
        <taxon>Bacteria</taxon>
        <taxon>Pseudomonadati</taxon>
        <taxon>Pseudomonadota</taxon>
        <taxon>Alphaproteobacteria</taxon>
        <taxon>Hyphomicrobiales</taxon>
        <taxon>Nitrobacteraceae</taxon>
        <taxon>Rhodopseudomonas</taxon>
    </lineage>
</organism>
<dbReference type="OrthoDB" id="198407at2"/>
<evidence type="ECO:0000256" key="6">
    <source>
        <dbReference type="ARBA" id="ARBA00022723"/>
    </source>
</evidence>
<gene>
    <name evidence="15" type="ordered locus">RPE_3882</name>
</gene>
<dbReference type="EMBL" id="CP000463">
    <property type="protein sequence ID" value="ABJ07808.1"/>
    <property type="molecule type" value="Genomic_DNA"/>
</dbReference>
<keyword evidence="11" id="KW-0411">Iron-sulfur</keyword>
<evidence type="ECO:0000256" key="8">
    <source>
        <dbReference type="ARBA" id="ARBA00022840"/>
    </source>
</evidence>
<dbReference type="GO" id="GO:0005524">
    <property type="term" value="F:ATP binding"/>
    <property type="evidence" value="ECO:0007669"/>
    <property type="project" value="UniProtKB-KW"/>
</dbReference>
<reference evidence="15" key="1">
    <citation type="submission" date="2006-09" db="EMBL/GenBank/DDBJ databases">
        <title>Complete sequence of Rhodopseudomonas palustris BisA53.</title>
        <authorList>
            <consortium name="US DOE Joint Genome Institute"/>
            <person name="Copeland A."/>
            <person name="Lucas S."/>
            <person name="Lapidus A."/>
            <person name="Barry K."/>
            <person name="Detter J.C."/>
            <person name="Glavina del Rio T."/>
            <person name="Hammon N."/>
            <person name="Israni S."/>
            <person name="Dalin E."/>
            <person name="Tice H."/>
            <person name="Pitluck S."/>
            <person name="Chain P."/>
            <person name="Malfatti S."/>
            <person name="Shin M."/>
            <person name="Vergez L."/>
            <person name="Schmutz J."/>
            <person name="Larimer F."/>
            <person name="Land M."/>
            <person name="Hauser L."/>
            <person name="Pelletier D.A."/>
            <person name="Kyrpides N."/>
            <person name="Kim E."/>
            <person name="Harwood C.S."/>
            <person name="Oda Y."/>
            <person name="Richardson P."/>
        </authorList>
    </citation>
    <scope>NUCLEOTIDE SEQUENCE [LARGE SCALE GENOMIC DNA]</scope>
    <source>
        <strain evidence="15">BisA53</strain>
    </source>
</reference>
<dbReference type="AlphaFoldDB" id="Q07JS6"/>
<dbReference type="EC" id="1.18.6.1" evidence="4"/>
<dbReference type="HOGENOM" id="CLU_148675_0_0_5"/>
<evidence type="ECO:0000256" key="4">
    <source>
        <dbReference type="ARBA" id="ARBA00012773"/>
    </source>
</evidence>
<evidence type="ECO:0000256" key="1">
    <source>
        <dbReference type="ARBA" id="ARBA00001915"/>
    </source>
</evidence>
<evidence type="ECO:0000256" key="2">
    <source>
        <dbReference type="ARBA" id="ARBA00004064"/>
    </source>
</evidence>
<dbReference type="InterPro" id="IPR014278">
    <property type="entry name" value="Nase_Fe-Fe_dsu"/>
</dbReference>
<dbReference type="InterPro" id="IPR004349">
    <property type="entry name" value="V/Nase_d_su"/>
</dbReference>
<keyword evidence="8" id="KW-0067">ATP-binding</keyword>
<evidence type="ECO:0000256" key="12">
    <source>
        <dbReference type="ARBA" id="ARBA00023231"/>
    </source>
</evidence>
<evidence type="ECO:0000256" key="14">
    <source>
        <dbReference type="ARBA" id="ARBA00047967"/>
    </source>
</evidence>
<evidence type="ECO:0000256" key="5">
    <source>
        <dbReference type="ARBA" id="ARBA00015525"/>
    </source>
</evidence>
<keyword evidence="10" id="KW-0408">Iron</keyword>
<evidence type="ECO:0000256" key="9">
    <source>
        <dbReference type="ARBA" id="ARBA00023002"/>
    </source>
</evidence>
<proteinExistence type="predicted"/>
<dbReference type="GO" id="GO:0016163">
    <property type="term" value="F:nitrogenase activity"/>
    <property type="evidence" value="ECO:0007669"/>
    <property type="project" value="UniProtKB-EC"/>
</dbReference>
<comment type="subunit">
    <text evidence="3">Hexamer of two alpha, two beta, and two delta chains.</text>
</comment>
<accession>Q07JS6</accession>
<evidence type="ECO:0000256" key="10">
    <source>
        <dbReference type="ARBA" id="ARBA00023004"/>
    </source>
</evidence>
<keyword evidence="6" id="KW-0479">Metal-binding</keyword>
<dbReference type="KEGG" id="rpe:RPE_3882"/>
<dbReference type="Pfam" id="PF03139">
    <property type="entry name" value="AnfG_VnfG"/>
    <property type="match status" value="1"/>
</dbReference>